<gene>
    <name evidence="2" type="ORF">BWK72_19120</name>
</gene>
<protein>
    <submittedName>
        <fullName evidence="2">Uncharacterized protein</fullName>
    </submittedName>
</protein>
<reference evidence="2 3" key="1">
    <citation type="submission" date="2017-01" db="EMBL/GenBank/DDBJ databases">
        <title>Novel large sulfur bacteria in the metagenomes of groundwater-fed chemosynthetic microbial mats in the Lake Huron basin.</title>
        <authorList>
            <person name="Sharrar A.M."/>
            <person name="Flood B.E."/>
            <person name="Bailey J.V."/>
            <person name="Jones D.S."/>
            <person name="Biddanda B."/>
            <person name="Ruberg S.A."/>
            <person name="Marcus D.N."/>
            <person name="Dick G.J."/>
        </authorList>
    </citation>
    <scope>NUCLEOTIDE SEQUENCE [LARGE SCALE GENOMIC DNA]</scope>
    <source>
        <strain evidence="2">A7</strain>
    </source>
</reference>
<feature type="compositionally biased region" description="Basic residues" evidence="1">
    <location>
        <begin position="123"/>
        <end position="134"/>
    </location>
</feature>
<evidence type="ECO:0000313" key="3">
    <source>
        <dbReference type="Proteomes" id="UP000192505"/>
    </source>
</evidence>
<dbReference type="Proteomes" id="UP000192505">
    <property type="component" value="Unassembled WGS sequence"/>
</dbReference>
<dbReference type="AlphaFoldDB" id="A0A1W9KPD0"/>
<dbReference type="EMBL" id="MTEI01000024">
    <property type="protein sequence ID" value="OQW86032.1"/>
    <property type="molecule type" value="Genomic_DNA"/>
</dbReference>
<proteinExistence type="predicted"/>
<sequence length="134" mass="14970">MSTTTFIEATSADPVIRELHRKAVRLLNDPSLDRRKREFHMRQLQSILIEHQAKQAAKAARLAEKKAAREQVSRENRNQGVADPSQVLARRREFGKVAVQADAQEAPPTATQAVAANDGQLSGRRRPVLTLKRA</sequence>
<feature type="compositionally biased region" description="Basic and acidic residues" evidence="1">
    <location>
        <begin position="62"/>
        <end position="77"/>
    </location>
</feature>
<evidence type="ECO:0000256" key="1">
    <source>
        <dbReference type="SAM" id="MobiDB-lite"/>
    </source>
</evidence>
<accession>A0A1W9KPD0</accession>
<comment type="caution">
    <text evidence="2">The sequence shown here is derived from an EMBL/GenBank/DDBJ whole genome shotgun (WGS) entry which is preliminary data.</text>
</comment>
<feature type="region of interest" description="Disordered" evidence="1">
    <location>
        <begin position="62"/>
        <end position="87"/>
    </location>
</feature>
<feature type="region of interest" description="Disordered" evidence="1">
    <location>
        <begin position="101"/>
        <end position="134"/>
    </location>
</feature>
<name>A0A1W9KPD0_9BURK</name>
<evidence type="ECO:0000313" key="2">
    <source>
        <dbReference type="EMBL" id="OQW86032.1"/>
    </source>
</evidence>
<organism evidence="2 3">
    <name type="scientific">Rhodoferax ferrireducens</name>
    <dbReference type="NCBI Taxonomy" id="192843"/>
    <lineage>
        <taxon>Bacteria</taxon>
        <taxon>Pseudomonadati</taxon>
        <taxon>Pseudomonadota</taxon>
        <taxon>Betaproteobacteria</taxon>
        <taxon>Burkholderiales</taxon>
        <taxon>Comamonadaceae</taxon>
        <taxon>Rhodoferax</taxon>
    </lineage>
</organism>